<dbReference type="InterPro" id="IPR007201">
    <property type="entry name" value="Mei2-like_Rrm_C"/>
</dbReference>
<evidence type="ECO:0000256" key="2">
    <source>
        <dbReference type="SAM" id="MobiDB-lite"/>
    </source>
</evidence>
<dbReference type="InterPro" id="IPR012677">
    <property type="entry name" value="Nucleotide-bd_a/b_plait_sf"/>
</dbReference>
<evidence type="ECO:0000259" key="3">
    <source>
        <dbReference type="PROSITE" id="PS50102"/>
    </source>
</evidence>
<feature type="compositionally biased region" description="Acidic residues" evidence="2">
    <location>
        <begin position="51"/>
        <end position="60"/>
    </location>
</feature>
<sequence length="301" mass="32518">MAVVSDVTMVGDFKMVVKNTFLELAEEEQPPIIRRCKTEPAKIDLASNFSDSDDSTDSDAESVGPTSGMSSAASVSSDVTTTSSLPQLAEQRPVAVPAWKGGAHLAAAKSSGSGAAELAAVARAEDKPQHQAAAAPAAKRQDREVARRGRQGGGASKGEQSLTTVMLRNLPNDYTRAMLQKLLEKRGFGNKYDFLYLPTDFTRRAGLGYAFVNMLSAKDAQAIRDSLEGFRQWSLPSTKVCSVGWSNPTQGLEANIERYRNSPVMHTCIPDEFKPILLKNGARIAFPAPTQSIRKPTTRKQ</sequence>
<dbReference type="GO" id="GO:0003723">
    <property type="term" value="F:RNA binding"/>
    <property type="evidence" value="ECO:0007669"/>
    <property type="project" value="UniProtKB-UniRule"/>
</dbReference>
<dbReference type="EMBL" id="HBGQ01096497">
    <property type="protein sequence ID" value="CAD9534948.1"/>
    <property type="molecule type" value="Transcribed_RNA"/>
</dbReference>
<dbReference type="PROSITE" id="PS50102">
    <property type="entry name" value="RRM"/>
    <property type="match status" value="1"/>
</dbReference>
<feature type="compositionally biased region" description="Low complexity" evidence="2">
    <location>
        <begin position="66"/>
        <end position="84"/>
    </location>
</feature>
<name>A0A7S2NE37_9DINO</name>
<dbReference type="AlphaFoldDB" id="A0A7S2NE37"/>
<dbReference type="InterPro" id="IPR035979">
    <property type="entry name" value="RBD_domain_sf"/>
</dbReference>
<reference evidence="4" key="1">
    <citation type="submission" date="2021-01" db="EMBL/GenBank/DDBJ databases">
        <authorList>
            <person name="Corre E."/>
            <person name="Pelletier E."/>
            <person name="Niang G."/>
            <person name="Scheremetjew M."/>
            <person name="Finn R."/>
            <person name="Kale V."/>
            <person name="Holt S."/>
            <person name="Cochrane G."/>
            <person name="Meng A."/>
            <person name="Brown T."/>
            <person name="Cohen L."/>
        </authorList>
    </citation>
    <scope>NUCLEOTIDE SEQUENCE</scope>
    <source>
        <strain evidence="4">CCMP2222</strain>
    </source>
</reference>
<proteinExistence type="predicted"/>
<feature type="region of interest" description="Disordered" evidence="2">
    <location>
        <begin position="37"/>
        <end position="88"/>
    </location>
</feature>
<evidence type="ECO:0000313" key="4">
    <source>
        <dbReference type="EMBL" id="CAD9534948.1"/>
    </source>
</evidence>
<dbReference type="InterPro" id="IPR000504">
    <property type="entry name" value="RRM_dom"/>
</dbReference>
<dbReference type="Pfam" id="PF04059">
    <property type="entry name" value="RRM_2"/>
    <property type="match status" value="1"/>
</dbReference>
<feature type="region of interest" description="Disordered" evidence="2">
    <location>
        <begin position="119"/>
        <end position="162"/>
    </location>
</feature>
<organism evidence="4">
    <name type="scientific">Alexandrium andersonii</name>
    <dbReference type="NCBI Taxonomy" id="327968"/>
    <lineage>
        <taxon>Eukaryota</taxon>
        <taxon>Sar</taxon>
        <taxon>Alveolata</taxon>
        <taxon>Dinophyceae</taxon>
        <taxon>Gonyaulacales</taxon>
        <taxon>Pyrocystaceae</taxon>
        <taxon>Alexandrium</taxon>
    </lineage>
</organism>
<protein>
    <recommendedName>
        <fullName evidence="3">RRM domain-containing protein</fullName>
    </recommendedName>
</protein>
<dbReference type="SUPFAM" id="SSF54928">
    <property type="entry name" value="RNA-binding domain, RBD"/>
    <property type="match status" value="1"/>
</dbReference>
<dbReference type="Gene3D" id="3.30.70.330">
    <property type="match status" value="1"/>
</dbReference>
<keyword evidence="1" id="KW-0694">RNA-binding</keyword>
<feature type="domain" description="RRM" evidence="3">
    <location>
        <begin position="163"/>
        <end position="248"/>
    </location>
</feature>
<accession>A0A7S2NE37</accession>
<evidence type="ECO:0000256" key="1">
    <source>
        <dbReference type="PROSITE-ProRule" id="PRU00176"/>
    </source>
</evidence>
<gene>
    <name evidence="4" type="ORF">AAND1436_LOCUS46075</name>
</gene>